<dbReference type="Proteomes" id="UP000887574">
    <property type="component" value="Unplaced"/>
</dbReference>
<feature type="compositionally biased region" description="Low complexity" evidence="1">
    <location>
        <begin position="44"/>
        <end position="70"/>
    </location>
</feature>
<evidence type="ECO:0000313" key="2">
    <source>
        <dbReference type="Proteomes" id="UP000887574"/>
    </source>
</evidence>
<evidence type="ECO:0000313" key="3">
    <source>
        <dbReference type="WBParaSite" id="jg461"/>
    </source>
</evidence>
<organism evidence="2 3">
    <name type="scientific">Ditylenchus dipsaci</name>
    <dbReference type="NCBI Taxonomy" id="166011"/>
    <lineage>
        <taxon>Eukaryota</taxon>
        <taxon>Metazoa</taxon>
        <taxon>Ecdysozoa</taxon>
        <taxon>Nematoda</taxon>
        <taxon>Chromadorea</taxon>
        <taxon>Rhabditida</taxon>
        <taxon>Tylenchina</taxon>
        <taxon>Tylenchomorpha</taxon>
        <taxon>Sphaerularioidea</taxon>
        <taxon>Anguinidae</taxon>
        <taxon>Anguininae</taxon>
        <taxon>Ditylenchus</taxon>
    </lineage>
</organism>
<feature type="compositionally biased region" description="Basic residues" evidence="1">
    <location>
        <begin position="29"/>
        <end position="43"/>
    </location>
</feature>
<proteinExistence type="predicted"/>
<accession>A0A915EBK8</accession>
<evidence type="ECO:0000256" key="1">
    <source>
        <dbReference type="SAM" id="MobiDB-lite"/>
    </source>
</evidence>
<dbReference type="WBParaSite" id="jg461">
    <property type="protein sequence ID" value="jg461"/>
    <property type="gene ID" value="jg461"/>
</dbReference>
<reference evidence="3" key="1">
    <citation type="submission" date="2022-11" db="UniProtKB">
        <authorList>
            <consortium name="WormBaseParasite"/>
        </authorList>
    </citation>
    <scope>IDENTIFICATION</scope>
</reference>
<name>A0A915EBK8_9BILA</name>
<dbReference type="AlphaFoldDB" id="A0A915EBK8"/>
<protein>
    <submittedName>
        <fullName evidence="3">Uncharacterized protein</fullName>
    </submittedName>
</protein>
<keyword evidence="2" id="KW-1185">Reference proteome</keyword>
<sequence length="90" mass="9995">MLAYALLLLRKKASELLYDQNSGSISPVRTRKSVHSSVGKRHSSVTSIPTSSRSPRTNTISSSDKIIHSSHSSRVKTRYSRANLKRVLQS</sequence>
<feature type="region of interest" description="Disordered" evidence="1">
    <location>
        <begin position="20"/>
        <end position="90"/>
    </location>
</feature>